<dbReference type="AlphaFoldDB" id="A0A2H0XC28"/>
<reference evidence="3" key="1">
    <citation type="submission" date="2017-09" db="EMBL/GenBank/DDBJ databases">
        <title>Depth-based differentiation of microbial function through sediment-hosted aquifers and enrichment of novel symbionts in the deep terrestrial subsurface.</title>
        <authorList>
            <person name="Probst A.J."/>
            <person name="Ladd B."/>
            <person name="Jarett J.K."/>
            <person name="Geller-Mcgrath D.E."/>
            <person name="Sieber C.M.K."/>
            <person name="Emerson J.B."/>
            <person name="Anantharaman K."/>
            <person name="Thomas B.C."/>
            <person name="Malmstrom R."/>
            <person name="Stieglmeier M."/>
            <person name="Klingl A."/>
            <person name="Woyke T."/>
            <person name="Ryan C.M."/>
            <person name="Banfield J.F."/>
        </authorList>
    </citation>
    <scope>NUCLEOTIDE SEQUENCE [LARGE SCALE GENOMIC DNA]</scope>
</reference>
<dbReference type="SUPFAM" id="SSF55608">
    <property type="entry name" value="Homing endonucleases"/>
    <property type="match status" value="1"/>
</dbReference>
<evidence type="ECO:0000313" key="2">
    <source>
        <dbReference type="EMBL" id="PIS22462.1"/>
    </source>
</evidence>
<evidence type="ECO:0000259" key="1">
    <source>
        <dbReference type="Pfam" id="PF03161"/>
    </source>
</evidence>
<dbReference type="EMBL" id="PEYU01000032">
    <property type="protein sequence ID" value="PIS22462.1"/>
    <property type="molecule type" value="Genomic_DNA"/>
</dbReference>
<accession>A0A2H0XC28</accession>
<dbReference type="Proteomes" id="UP000231252">
    <property type="component" value="Unassembled WGS sequence"/>
</dbReference>
<dbReference type="InterPro" id="IPR004860">
    <property type="entry name" value="LAGLIDADG_dom"/>
</dbReference>
<feature type="domain" description="Homing endonuclease LAGLIDADG" evidence="1">
    <location>
        <begin position="58"/>
        <end position="226"/>
    </location>
</feature>
<gene>
    <name evidence="2" type="ORF">COT50_01790</name>
</gene>
<organism evidence="2 3">
    <name type="scientific">candidate division WWE3 bacterium CG08_land_8_20_14_0_20_41_10</name>
    <dbReference type="NCBI Taxonomy" id="1975085"/>
    <lineage>
        <taxon>Bacteria</taxon>
        <taxon>Katanobacteria</taxon>
    </lineage>
</organism>
<comment type="caution">
    <text evidence="2">The sequence shown here is derived from an EMBL/GenBank/DDBJ whole genome shotgun (WGS) entry which is preliminary data.</text>
</comment>
<dbReference type="InterPro" id="IPR027434">
    <property type="entry name" value="Homing_endonucl"/>
</dbReference>
<proteinExistence type="predicted"/>
<evidence type="ECO:0000313" key="3">
    <source>
        <dbReference type="Proteomes" id="UP000231252"/>
    </source>
</evidence>
<name>A0A2H0XC28_UNCKA</name>
<dbReference type="Gene3D" id="3.10.28.10">
    <property type="entry name" value="Homing endonucleases"/>
    <property type="match status" value="2"/>
</dbReference>
<dbReference type="Pfam" id="PF03161">
    <property type="entry name" value="LAGLIDADG_2"/>
    <property type="match status" value="1"/>
</dbReference>
<dbReference type="GO" id="GO:0004519">
    <property type="term" value="F:endonuclease activity"/>
    <property type="evidence" value="ECO:0007669"/>
    <property type="project" value="InterPro"/>
</dbReference>
<protein>
    <recommendedName>
        <fullName evidence="1">Homing endonuclease LAGLIDADG domain-containing protein</fullName>
    </recommendedName>
</protein>
<sequence>MGTIYIPVKVNPEGSPPRMRKQALADPVETMKFSDSWRDGIIHINMSKTVLPLSQECREIILGSLLGDGSLKIHQNYVTPRFSFRHSIKQTSYFKWKVSKLTEISTEKNVWLQKPDGFGGAKLRYQSRADSRLTNLFSLVSKGDKKVVTRKWLNQLSPLSLAVWWMDDGSLIGGGRDGVFCTDSFSKGQVEIIRKYLKVVWGLDTSIGEIKRSNNRHFFRLYIRSVEQLKNFFRLIIPHIKVQEMLYKVCIKYKDRELQQRWISEMVALSHFSENDIVRSFR</sequence>